<evidence type="ECO:0000313" key="4">
    <source>
        <dbReference type="Proteomes" id="UP001429354"/>
    </source>
</evidence>
<dbReference type="CDD" id="cd01949">
    <property type="entry name" value="GGDEF"/>
    <property type="match status" value="1"/>
</dbReference>
<comment type="caution">
    <text evidence="3">The sequence shown here is derived from an EMBL/GenBank/DDBJ whole genome shotgun (WGS) entry which is preliminary data.</text>
</comment>
<evidence type="ECO:0000256" key="1">
    <source>
        <dbReference type="SAM" id="Coils"/>
    </source>
</evidence>
<keyword evidence="1" id="KW-0175">Coiled coil</keyword>
<keyword evidence="4" id="KW-1185">Reference proteome</keyword>
<dbReference type="SMART" id="SM00065">
    <property type="entry name" value="GAF"/>
    <property type="match status" value="1"/>
</dbReference>
<name>A0ABX0AE58_9GAMM</name>
<dbReference type="RefSeq" id="WP_162350549.1">
    <property type="nucleotide sequence ID" value="NZ_QOVG01000010.1"/>
</dbReference>
<dbReference type="SMART" id="SM00267">
    <property type="entry name" value="GGDEF"/>
    <property type="match status" value="1"/>
</dbReference>
<feature type="coiled-coil region" evidence="1">
    <location>
        <begin position="175"/>
        <end position="202"/>
    </location>
</feature>
<sequence>MIKPDKPHDEAARLAALQRYEVLDTASEEAFDDLVLIASSICGVPTATVSLIDADRQWFKARHNLELTETSRDESFCGHAILDPDKVMVVPDAAIDERFHDNPLVTAQGGIRFYAGAPLKSNDGHAIGTLCVFGGEAMQLDPPRLEALKALSRQVSRLLELRRVSSELSLQLRDRAWYEQQLQDYQAALERQNADLAEQTRTDSLTGLANRRAFAVALVGEMEKARASGQRLCIAILDIDNFKAINDLHGHAEGDKVLVELASMLKAQFAGKGMAARYGGEEFVLLLAQSDQATARLQCEFLRQSVSLLPIGLPVTVSIGVAEIRPRDDTPEDAFRRADEALYAAKRAGRDRVEVAP</sequence>
<dbReference type="InterPro" id="IPR029016">
    <property type="entry name" value="GAF-like_dom_sf"/>
</dbReference>
<dbReference type="PANTHER" id="PTHR43102">
    <property type="entry name" value="SLR1143 PROTEIN"/>
    <property type="match status" value="1"/>
</dbReference>
<dbReference type="NCBIfam" id="TIGR00254">
    <property type="entry name" value="GGDEF"/>
    <property type="match status" value="1"/>
</dbReference>
<evidence type="ECO:0000259" key="2">
    <source>
        <dbReference type="PROSITE" id="PS50887"/>
    </source>
</evidence>
<dbReference type="InterPro" id="IPR000160">
    <property type="entry name" value="GGDEF_dom"/>
</dbReference>
<dbReference type="PANTHER" id="PTHR43102:SF2">
    <property type="entry name" value="GAF DOMAIN-CONTAINING PROTEIN"/>
    <property type="match status" value="1"/>
</dbReference>
<dbReference type="Gene3D" id="3.30.70.270">
    <property type="match status" value="1"/>
</dbReference>
<protein>
    <submittedName>
        <fullName evidence="3">Sensor domain-containing diguanylate cyclase</fullName>
    </submittedName>
</protein>
<dbReference type="PROSITE" id="PS50887">
    <property type="entry name" value="GGDEF"/>
    <property type="match status" value="1"/>
</dbReference>
<dbReference type="InterPro" id="IPR029787">
    <property type="entry name" value="Nucleotide_cyclase"/>
</dbReference>
<proteinExistence type="predicted"/>
<reference evidence="3 4" key="1">
    <citation type="submission" date="2018-07" db="EMBL/GenBank/DDBJ databases">
        <title>Whole genome Sequencing of Pseudoxanthomonas gei KCTC 32298 (T).</title>
        <authorList>
            <person name="Kumar S."/>
            <person name="Bansal K."/>
            <person name="Kaur A."/>
            <person name="Patil P."/>
            <person name="Sharma S."/>
            <person name="Patil P.B."/>
        </authorList>
    </citation>
    <scope>NUCLEOTIDE SEQUENCE [LARGE SCALE GENOMIC DNA]</scope>
    <source>
        <strain evidence="3 4">KCTC 32298</strain>
    </source>
</reference>
<dbReference type="SUPFAM" id="SSF55073">
    <property type="entry name" value="Nucleotide cyclase"/>
    <property type="match status" value="1"/>
</dbReference>
<dbReference type="SUPFAM" id="SSF55781">
    <property type="entry name" value="GAF domain-like"/>
    <property type="match status" value="1"/>
</dbReference>
<dbReference type="InterPro" id="IPR003018">
    <property type="entry name" value="GAF"/>
</dbReference>
<organism evidence="3 4">
    <name type="scientific">Pseudoxanthomonas gei</name>
    <dbReference type="NCBI Taxonomy" id="1383030"/>
    <lineage>
        <taxon>Bacteria</taxon>
        <taxon>Pseudomonadati</taxon>
        <taxon>Pseudomonadota</taxon>
        <taxon>Gammaproteobacteria</taxon>
        <taxon>Lysobacterales</taxon>
        <taxon>Lysobacteraceae</taxon>
        <taxon>Pseudoxanthomonas</taxon>
    </lineage>
</organism>
<dbReference type="Pfam" id="PF00990">
    <property type="entry name" value="GGDEF"/>
    <property type="match status" value="1"/>
</dbReference>
<feature type="domain" description="GGDEF" evidence="2">
    <location>
        <begin position="230"/>
        <end position="357"/>
    </location>
</feature>
<dbReference type="Gene3D" id="3.30.450.40">
    <property type="match status" value="1"/>
</dbReference>
<dbReference type="Proteomes" id="UP001429354">
    <property type="component" value="Unassembled WGS sequence"/>
</dbReference>
<dbReference type="Pfam" id="PF01590">
    <property type="entry name" value="GAF"/>
    <property type="match status" value="1"/>
</dbReference>
<dbReference type="InterPro" id="IPR043128">
    <property type="entry name" value="Rev_trsase/Diguanyl_cyclase"/>
</dbReference>
<gene>
    <name evidence="3" type="ORF">DT603_13655</name>
</gene>
<accession>A0ABX0AE58</accession>
<evidence type="ECO:0000313" key="3">
    <source>
        <dbReference type="EMBL" id="NDK39884.1"/>
    </source>
</evidence>
<dbReference type="EMBL" id="QOVG01000010">
    <property type="protein sequence ID" value="NDK39884.1"/>
    <property type="molecule type" value="Genomic_DNA"/>
</dbReference>